<feature type="region of interest" description="Disordered" evidence="1">
    <location>
        <begin position="182"/>
        <end position="249"/>
    </location>
</feature>
<feature type="compositionally biased region" description="Basic and acidic residues" evidence="1">
    <location>
        <begin position="544"/>
        <end position="553"/>
    </location>
</feature>
<sequence>MSDQLRLTTVSNSSINVHSGTSNSDIHAKTISNVLTLVKHIQHMKRRERKNTFETNLEKKFGSDGFFRRPILNSAVSFGITDSHLTSGSLVNPPELHRKQIQSEMVGSSAMTVNNSGHKRLKILTPEMVRDYSGQFRPFKPRKPTTTTTPEIQSLAGLNRTTVSSTTFTTATSPVSVSIAPKETTTKAGTSQNPHFTTVGYSSEETATVTEIPIQNRTDENDTNSAPEKDEELVPATHDDKDSLSPDNSVQINETSLAFDSNLVIPQMDLMMFPSVRADVRKRNIERRRFCAGFRLNIGNANVGLRCCMRTLNCFDNLPQYLDETLFHRGRHHFSPDDRRHICQDIDDSMHCLERVLDRDNCKPVTSLMNRKMSSQMGKVKQFYQNICPNDPHISTVPQNGKPTTPTNHNNLKSKGFGPIPGSLLPFVGGTIAGLILLSIILLIVIYCRKQCKIKKRNSESQESSFESDQSLRYKSVSHNRRRSSAYEEIDVHKMVPSINSPNKKKNHGIDESRISRKLPSAPSEEGFKTGNHYYLSPTSSLPEDNRINDSDKGVSNFGYLDLQTDENGQSYAKLKTEEGEYITPEEIESTPKQKEKNPKEEYHMYFVLEKEDE</sequence>
<keyword evidence="2" id="KW-0472">Membrane</keyword>
<dbReference type="OrthoDB" id="6147906at2759"/>
<gene>
    <name evidence="3" type="ORF">MGAL_10B025290</name>
</gene>
<organism evidence="3 4">
    <name type="scientific">Mytilus galloprovincialis</name>
    <name type="common">Mediterranean mussel</name>
    <dbReference type="NCBI Taxonomy" id="29158"/>
    <lineage>
        <taxon>Eukaryota</taxon>
        <taxon>Metazoa</taxon>
        <taxon>Spiralia</taxon>
        <taxon>Lophotrochozoa</taxon>
        <taxon>Mollusca</taxon>
        <taxon>Bivalvia</taxon>
        <taxon>Autobranchia</taxon>
        <taxon>Pteriomorphia</taxon>
        <taxon>Mytilida</taxon>
        <taxon>Mytiloidea</taxon>
        <taxon>Mytilidae</taxon>
        <taxon>Mytilinae</taxon>
        <taxon>Mytilus</taxon>
    </lineage>
</organism>
<reference evidence="3" key="1">
    <citation type="submission" date="2018-11" db="EMBL/GenBank/DDBJ databases">
        <authorList>
            <person name="Alioto T."/>
            <person name="Alioto T."/>
        </authorList>
    </citation>
    <scope>NUCLEOTIDE SEQUENCE</scope>
</reference>
<dbReference type="Proteomes" id="UP000596742">
    <property type="component" value="Unassembled WGS sequence"/>
</dbReference>
<keyword evidence="2" id="KW-1133">Transmembrane helix</keyword>
<evidence type="ECO:0000313" key="3">
    <source>
        <dbReference type="EMBL" id="VDI20560.1"/>
    </source>
</evidence>
<name>A0A8B6DKJ9_MYTGA</name>
<evidence type="ECO:0000313" key="4">
    <source>
        <dbReference type="Proteomes" id="UP000596742"/>
    </source>
</evidence>
<feature type="compositionally biased region" description="Acidic residues" evidence="1">
    <location>
        <begin position="580"/>
        <end position="589"/>
    </location>
</feature>
<feature type="region of interest" description="Disordered" evidence="1">
    <location>
        <begin position="458"/>
        <end position="553"/>
    </location>
</feature>
<dbReference type="AlphaFoldDB" id="A0A8B6DKJ9"/>
<feature type="compositionally biased region" description="Low complexity" evidence="1">
    <location>
        <begin position="461"/>
        <end position="471"/>
    </location>
</feature>
<feature type="compositionally biased region" description="Basic and acidic residues" evidence="1">
    <location>
        <begin position="590"/>
        <end position="602"/>
    </location>
</feature>
<evidence type="ECO:0000256" key="1">
    <source>
        <dbReference type="SAM" id="MobiDB-lite"/>
    </source>
</evidence>
<dbReference type="EMBL" id="UYJE01003589">
    <property type="protein sequence ID" value="VDI20560.1"/>
    <property type="molecule type" value="Genomic_DNA"/>
</dbReference>
<feature type="compositionally biased region" description="Polar residues" evidence="1">
    <location>
        <begin position="186"/>
        <end position="216"/>
    </location>
</feature>
<evidence type="ECO:0000256" key="2">
    <source>
        <dbReference type="SAM" id="Phobius"/>
    </source>
</evidence>
<feature type="transmembrane region" description="Helical" evidence="2">
    <location>
        <begin position="424"/>
        <end position="448"/>
    </location>
</feature>
<keyword evidence="4" id="KW-1185">Reference proteome</keyword>
<comment type="caution">
    <text evidence="3">The sequence shown here is derived from an EMBL/GenBank/DDBJ whole genome shotgun (WGS) entry which is preliminary data.</text>
</comment>
<protein>
    <submittedName>
        <fullName evidence="3">Uncharacterized protein</fullName>
    </submittedName>
</protein>
<keyword evidence="2" id="KW-0812">Transmembrane</keyword>
<feature type="region of interest" description="Disordered" evidence="1">
    <location>
        <begin position="578"/>
        <end position="602"/>
    </location>
</feature>
<accession>A0A8B6DKJ9</accession>
<proteinExistence type="predicted"/>